<feature type="domain" description="DNA polymerase III delta subunit C-terminal" evidence="1">
    <location>
        <begin position="5"/>
        <end position="71"/>
    </location>
</feature>
<protein>
    <recommendedName>
        <fullName evidence="1">DNA polymerase III delta subunit C-terminal domain-containing protein</fullName>
    </recommendedName>
</protein>
<evidence type="ECO:0000259" key="1">
    <source>
        <dbReference type="Pfam" id="PF09115"/>
    </source>
</evidence>
<sequence>MWLDWWRDLLLVKVGCNEAITNVDLEATLIDSARGYNLAQVKAFINSIQATAEQLRQNANPQLVLEVLMISIPRRKENISVKHG</sequence>
<comment type="caution">
    <text evidence="2">The sequence shown here is derived from an EMBL/GenBank/DDBJ whole genome shotgun (WGS) entry which is preliminary data.</text>
</comment>
<proteinExistence type="predicted"/>
<dbReference type="AlphaFoldDB" id="X1MD93"/>
<dbReference type="GO" id="GO:0003887">
    <property type="term" value="F:DNA-directed DNA polymerase activity"/>
    <property type="evidence" value="ECO:0007669"/>
    <property type="project" value="InterPro"/>
</dbReference>
<accession>X1MD93</accession>
<evidence type="ECO:0000313" key="2">
    <source>
        <dbReference type="EMBL" id="GAI16041.1"/>
    </source>
</evidence>
<dbReference type="Pfam" id="PF09115">
    <property type="entry name" value="DNApol3-delta_C"/>
    <property type="match status" value="1"/>
</dbReference>
<reference evidence="2" key="1">
    <citation type="journal article" date="2014" name="Front. Microbiol.">
        <title>High frequency of phylogenetically diverse reductive dehalogenase-homologous genes in deep subseafloor sedimentary metagenomes.</title>
        <authorList>
            <person name="Kawai M."/>
            <person name="Futagami T."/>
            <person name="Toyoda A."/>
            <person name="Takaki Y."/>
            <person name="Nishi S."/>
            <person name="Hori S."/>
            <person name="Arai W."/>
            <person name="Tsubouchi T."/>
            <person name="Morono Y."/>
            <person name="Uchiyama I."/>
            <person name="Ito T."/>
            <person name="Fujiyama A."/>
            <person name="Inagaki F."/>
            <person name="Takami H."/>
        </authorList>
    </citation>
    <scope>NUCLEOTIDE SEQUENCE</scope>
    <source>
        <strain evidence="2">Expedition CK06-06</strain>
    </source>
</reference>
<dbReference type="GO" id="GO:0006260">
    <property type="term" value="P:DNA replication"/>
    <property type="evidence" value="ECO:0007669"/>
    <property type="project" value="InterPro"/>
</dbReference>
<dbReference type="EMBL" id="BARV01010773">
    <property type="protein sequence ID" value="GAI16041.1"/>
    <property type="molecule type" value="Genomic_DNA"/>
</dbReference>
<organism evidence="2">
    <name type="scientific">marine sediment metagenome</name>
    <dbReference type="NCBI Taxonomy" id="412755"/>
    <lineage>
        <taxon>unclassified sequences</taxon>
        <taxon>metagenomes</taxon>
        <taxon>ecological metagenomes</taxon>
    </lineage>
</organism>
<gene>
    <name evidence="2" type="ORF">S06H3_20725</name>
</gene>
<dbReference type="InterPro" id="IPR015199">
    <property type="entry name" value="DNA_pol_III_delta_C"/>
</dbReference>
<dbReference type="GO" id="GO:0009360">
    <property type="term" value="C:DNA polymerase III complex"/>
    <property type="evidence" value="ECO:0007669"/>
    <property type="project" value="InterPro"/>
</dbReference>
<dbReference type="GO" id="GO:0003677">
    <property type="term" value="F:DNA binding"/>
    <property type="evidence" value="ECO:0007669"/>
    <property type="project" value="InterPro"/>
</dbReference>
<name>X1MD93_9ZZZZ</name>